<evidence type="ECO:0000256" key="5">
    <source>
        <dbReference type="ARBA" id="ARBA00022692"/>
    </source>
</evidence>
<dbReference type="GO" id="GO:0005886">
    <property type="term" value="C:plasma membrane"/>
    <property type="evidence" value="ECO:0007669"/>
    <property type="project" value="UniProtKB-SubCell"/>
</dbReference>
<keyword evidence="3" id="KW-0813">Transport</keyword>
<evidence type="ECO:0000313" key="10">
    <source>
        <dbReference type="Proteomes" id="UP000273405"/>
    </source>
</evidence>
<dbReference type="OrthoDB" id="9800226at2"/>
<protein>
    <submittedName>
        <fullName evidence="9">Multiple resistance and pH regulation protein F</fullName>
    </submittedName>
</protein>
<dbReference type="EMBL" id="RAWG01000320">
    <property type="protein sequence ID" value="RKH35592.1"/>
    <property type="molecule type" value="Genomic_DNA"/>
</dbReference>
<keyword evidence="5 8" id="KW-0812">Transmembrane</keyword>
<evidence type="ECO:0000256" key="2">
    <source>
        <dbReference type="ARBA" id="ARBA00009212"/>
    </source>
</evidence>
<evidence type="ECO:0000256" key="8">
    <source>
        <dbReference type="SAM" id="Phobius"/>
    </source>
</evidence>
<organism evidence="9 10">
    <name type="scientific">Corallococcus sicarius</name>
    <dbReference type="NCBI Taxonomy" id="2316726"/>
    <lineage>
        <taxon>Bacteria</taxon>
        <taxon>Pseudomonadati</taxon>
        <taxon>Myxococcota</taxon>
        <taxon>Myxococcia</taxon>
        <taxon>Myxococcales</taxon>
        <taxon>Cystobacterineae</taxon>
        <taxon>Myxococcaceae</taxon>
        <taxon>Corallococcus</taxon>
    </lineage>
</organism>
<dbReference type="PANTHER" id="PTHR34702:SF1">
    <property type="entry name" value="NA(+)_H(+) ANTIPORTER SUBUNIT F"/>
    <property type="match status" value="1"/>
</dbReference>
<comment type="caution">
    <text evidence="9">The sequence shown here is derived from an EMBL/GenBank/DDBJ whole genome shotgun (WGS) entry which is preliminary data.</text>
</comment>
<comment type="similarity">
    <text evidence="2">Belongs to the CPA3 antiporters (TC 2.A.63) subunit F family.</text>
</comment>
<name>A0A3A8N6H0_9BACT</name>
<dbReference type="RefSeq" id="WP_120629355.1">
    <property type="nucleotide sequence ID" value="NZ_RAWG01000320.1"/>
</dbReference>
<gene>
    <name evidence="9" type="ORF">D7X12_33910</name>
</gene>
<reference evidence="10" key="1">
    <citation type="submission" date="2018-09" db="EMBL/GenBank/DDBJ databases">
        <authorList>
            <person name="Livingstone P.G."/>
            <person name="Whitworth D.E."/>
        </authorList>
    </citation>
    <scope>NUCLEOTIDE SEQUENCE [LARGE SCALE GENOMIC DNA]</scope>
    <source>
        <strain evidence="10">CA040B</strain>
    </source>
</reference>
<evidence type="ECO:0000256" key="6">
    <source>
        <dbReference type="ARBA" id="ARBA00022989"/>
    </source>
</evidence>
<dbReference type="AlphaFoldDB" id="A0A3A8N6H0"/>
<dbReference type="Pfam" id="PF04066">
    <property type="entry name" value="MrpF_PhaF"/>
    <property type="match status" value="1"/>
</dbReference>
<feature type="transmembrane region" description="Helical" evidence="8">
    <location>
        <begin position="63"/>
        <end position="83"/>
    </location>
</feature>
<evidence type="ECO:0000256" key="3">
    <source>
        <dbReference type="ARBA" id="ARBA00022448"/>
    </source>
</evidence>
<dbReference type="PANTHER" id="PTHR34702">
    <property type="entry name" value="NA(+)/H(+) ANTIPORTER SUBUNIT F1"/>
    <property type="match status" value="1"/>
</dbReference>
<dbReference type="GO" id="GO:0015385">
    <property type="term" value="F:sodium:proton antiporter activity"/>
    <property type="evidence" value="ECO:0007669"/>
    <property type="project" value="TreeGrafter"/>
</dbReference>
<keyword evidence="10" id="KW-1185">Reference proteome</keyword>
<feature type="transmembrane region" description="Helical" evidence="8">
    <location>
        <begin position="6"/>
        <end position="24"/>
    </location>
</feature>
<evidence type="ECO:0000256" key="7">
    <source>
        <dbReference type="ARBA" id="ARBA00023136"/>
    </source>
</evidence>
<keyword evidence="7 8" id="KW-0472">Membrane</keyword>
<dbReference type="Proteomes" id="UP000273405">
    <property type="component" value="Unassembled WGS sequence"/>
</dbReference>
<evidence type="ECO:0000256" key="1">
    <source>
        <dbReference type="ARBA" id="ARBA00004651"/>
    </source>
</evidence>
<comment type="subcellular location">
    <subcellularLocation>
        <location evidence="1">Cell membrane</location>
        <topology evidence="1">Multi-pass membrane protein</topology>
    </subcellularLocation>
</comment>
<proteinExistence type="inferred from homology"/>
<evidence type="ECO:0000313" key="9">
    <source>
        <dbReference type="EMBL" id="RKH35592.1"/>
    </source>
</evidence>
<keyword evidence="6 8" id="KW-1133">Transmembrane helix</keyword>
<feature type="transmembrane region" description="Helical" evidence="8">
    <location>
        <begin position="31"/>
        <end position="51"/>
    </location>
</feature>
<dbReference type="InterPro" id="IPR007208">
    <property type="entry name" value="MrpF/PhaF-like"/>
</dbReference>
<accession>A0A3A8N6H0</accession>
<evidence type="ECO:0000256" key="4">
    <source>
        <dbReference type="ARBA" id="ARBA00022475"/>
    </source>
</evidence>
<keyword evidence="4" id="KW-1003">Cell membrane</keyword>
<sequence>MHETFFTLDILWMVGLLGALVLLASRQRSTADVLMAVDTLGLVICAVLALYGATRGEPGYLDAALVLALLSFVQTVAGARYVHHGRAFREEEKGESR</sequence>